<dbReference type="EMBL" id="MU394300">
    <property type="protein sequence ID" value="KAI6088655.1"/>
    <property type="molecule type" value="Genomic_DNA"/>
</dbReference>
<reference evidence="1 2" key="1">
    <citation type="journal article" date="2022" name="New Phytol.">
        <title>Ecological generalism drives hyperdiversity of secondary metabolite gene clusters in xylarialean endophytes.</title>
        <authorList>
            <person name="Franco M.E.E."/>
            <person name="Wisecaver J.H."/>
            <person name="Arnold A.E."/>
            <person name="Ju Y.M."/>
            <person name="Slot J.C."/>
            <person name="Ahrendt S."/>
            <person name="Moore L.P."/>
            <person name="Eastman K.E."/>
            <person name="Scott K."/>
            <person name="Konkel Z."/>
            <person name="Mondo S.J."/>
            <person name="Kuo A."/>
            <person name="Hayes R.D."/>
            <person name="Haridas S."/>
            <person name="Andreopoulos B."/>
            <person name="Riley R."/>
            <person name="LaButti K."/>
            <person name="Pangilinan J."/>
            <person name="Lipzen A."/>
            <person name="Amirebrahimi M."/>
            <person name="Yan J."/>
            <person name="Adam C."/>
            <person name="Keymanesh K."/>
            <person name="Ng V."/>
            <person name="Louie K."/>
            <person name="Northen T."/>
            <person name="Drula E."/>
            <person name="Henrissat B."/>
            <person name="Hsieh H.M."/>
            <person name="Youens-Clark K."/>
            <person name="Lutzoni F."/>
            <person name="Miadlikowska J."/>
            <person name="Eastwood D.C."/>
            <person name="Hamelin R.C."/>
            <person name="Grigoriev I.V."/>
            <person name="U'Ren J.M."/>
        </authorList>
    </citation>
    <scope>NUCLEOTIDE SEQUENCE [LARGE SCALE GENOMIC DNA]</scope>
    <source>
        <strain evidence="1 2">ER1909</strain>
    </source>
</reference>
<accession>A0ACC0D7Z2</accession>
<keyword evidence="2" id="KW-1185">Reference proteome</keyword>
<gene>
    <name evidence="1" type="ORF">F4821DRAFT_86539</name>
</gene>
<protein>
    <submittedName>
        <fullName evidence="1">Uncharacterized protein</fullName>
    </submittedName>
</protein>
<evidence type="ECO:0000313" key="2">
    <source>
        <dbReference type="Proteomes" id="UP001497680"/>
    </source>
</evidence>
<sequence length="120" mass="13543">MNKLSTDITMTWFAHSFQTSPMPAEFWNIVAWVSFFFKLVSLAFAVPLLSLILFDFCLWIWRLNRPLPRDTSQPKVILRRATSENGNLGTSLNGASSTTARPINPAASQRRPIYSGHADN</sequence>
<name>A0ACC0D7Z2_9PEZI</name>
<organism evidence="1 2">
    <name type="scientific">Hypoxylon rubiginosum</name>
    <dbReference type="NCBI Taxonomy" id="110542"/>
    <lineage>
        <taxon>Eukaryota</taxon>
        <taxon>Fungi</taxon>
        <taxon>Dikarya</taxon>
        <taxon>Ascomycota</taxon>
        <taxon>Pezizomycotina</taxon>
        <taxon>Sordariomycetes</taxon>
        <taxon>Xylariomycetidae</taxon>
        <taxon>Xylariales</taxon>
        <taxon>Hypoxylaceae</taxon>
        <taxon>Hypoxylon</taxon>
    </lineage>
</organism>
<proteinExistence type="predicted"/>
<comment type="caution">
    <text evidence="1">The sequence shown here is derived from an EMBL/GenBank/DDBJ whole genome shotgun (WGS) entry which is preliminary data.</text>
</comment>
<dbReference type="Proteomes" id="UP001497680">
    <property type="component" value="Unassembled WGS sequence"/>
</dbReference>
<evidence type="ECO:0000313" key="1">
    <source>
        <dbReference type="EMBL" id="KAI6088655.1"/>
    </source>
</evidence>